<protein>
    <submittedName>
        <fullName evidence="2">Uncharacterized protein LOC112462590</fullName>
    </submittedName>
</protein>
<dbReference type="Proteomes" id="UP000504618">
    <property type="component" value="Unplaced"/>
</dbReference>
<dbReference type="Pfam" id="PF10184">
    <property type="entry name" value="DUF2358"/>
    <property type="match status" value="1"/>
</dbReference>
<reference evidence="2" key="1">
    <citation type="submission" date="2025-08" db="UniProtKB">
        <authorList>
            <consortium name="RefSeq"/>
        </authorList>
    </citation>
    <scope>IDENTIFICATION</scope>
    <source>
        <tissue evidence="2">Whole body</tissue>
    </source>
</reference>
<evidence type="ECO:0000313" key="2">
    <source>
        <dbReference type="RefSeq" id="XP_024884230.1"/>
    </source>
</evidence>
<name>A0A6J1QUC7_9HYME</name>
<dbReference type="AlphaFoldDB" id="A0A6J1QUC7"/>
<dbReference type="OrthoDB" id="44820at2759"/>
<dbReference type="InterPro" id="IPR018790">
    <property type="entry name" value="DUF2358"/>
</dbReference>
<dbReference type="RefSeq" id="XP_024884230.1">
    <property type="nucleotide sequence ID" value="XM_025028462.1"/>
</dbReference>
<proteinExistence type="predicted"/>
<gene>
    <name evidence="2" type="primary">LOC112462590</name>
</gene>
<accession>A0A6J1QUC7</accession>
<dbReference type="GeneID" id="112462590"/>
<keyword evidence="1" id="KW-1185">Reference proteome</keyword>
<organism evidence="1 2">
    <name type="scientific">Temnothorax curvispinosus</name>
    <dbReference type="NCBI Taxonomy" id="300111"/>
    <lineage>
        <taxon>Eukaryota</taxon>
        <taxon>Metazoa</taxon>
        <taxon>Ecdysozoa</taxon>
        <taxon>Arthropoda</taxon>
        <taxon>Hexapoda</taxon>
        <taxon>Insecta</taxon>
        <taxon>Pterygota</taxon>
        <taxon>Neoptera</taxon>
        <taxon>Endopterygota</taxon>
        <taxon>Hymenoptera</taxon>
        <taxon>Apocrita</taxon>
        <taxon>Aculeata</taxon>
        <taxon>Formicoidea</taxon>
        <taxon>Formicidae</taxon>
        <taxon>Myrmicinae</taxon>
        <taxon>Temnothorax</taxon>
    </lineage>
</organism>
<evidence type="ECO:0000313" key="1">
    <source>
        <dbReference type="Proteomes" id="UP000504618"/>
    </source>
</evidence>
<sequence>MTNKFYVPNAEYKSLYQETKCNLTESNRLRIRIQRPQKRIEMGLVSYANQLILLRFIDHMKFAHVKLDILKITIHSENDTVQVRWRIRGVVTGWKVFSMFWK</sequence>